<name>A0AA38VZN8_9PEZI</name>
<comment type="caution">
    <text evidence="2">The sequence shown here is derived from an EMBL/GenBank/DDBJ whole genome shotgun (WGS) entry which is preliminary data.</text>
</comment>
<evidence type="ECO:0000313" key="3">
    <source>
        <dbReference type="Proteomes" id="UP001174691"/>
    </source>
</evidence>
<evidence type="ECO:0008006" key="4">
    <source>
        <dbReference type="Google" id="ProtNLM"/>
    </source>
</evidence>
<keyword evidence="3" id="KW-1185">Reference proteome</keyword>
<evidence type="ECO:0000313" key="2">
    <source>
        <dbReference type="EMBL" id="KAJ9161870.1"/>
    </source>
</evidence>
<feature type="signal peptide" evidence="1">
    <location>
        <begin position="1"/>
        <end position="16"/>
    </location>
</feature>
<dbReference type="Proteomes" id="UP001174691">
    <property type="component" value="Unassembled WGS sequence"/>
</dbReference>
<sequence>MLFVALLASLLPLASATVCAEDNCLRAVMNPTRLASASEFCASFTVPACKATTIPSYLGNCHSDAARVSSACSCQFPAYTPTVTVTVTAPAAVATAP</sequence>
<reference evidence="2" key="1">
    <citation type="submission" date="2022-07" db="EMBL/GenBank/DDBJ databases">
        <title>Fungi with potential for degradation of polypropylene.</title>
        <authorList>
            <person name="Gostincar C."/>
        </authorList>
    </citation>
    <scope>NUCLEOTIDE SEQUENCE</scope>
    <source>
        <strain evidence="2">EXF-13287</strain>
    </source>
</reference>
<keyword evidence="1" id="KW-0732">Signal</keyword>
<organism evidence="2 3">
    <name type="scientific">Coniochaeta hoffmannii</name>
    <dbReference type="NCBI Taxonomy" id="91930"/>
    <lineage>
        <taxon>Eukaryota</taxon>
        <taxon>Fungi</taxon>
        <taxon>Dikarya</taxon>
        <taxon>Ascomycota</taxon>
        <taxon>Pezizomycotina</taxon>
        <taxon>Sordariomycetes</taxon>
        <taxon>Sordariomycetidae</taxon>
        <taxon>Coniochaetales</taxon>
        <taxon>Coniochaetaceae</taxon>
        <taxon>Coniochaeta</taxon>
    </lineage>
</organism>
<accession>A0AA38VZN8</accession>
<feature type="chain" id="PRO_5041356516" description="Extracellular membrane protein CFEM domain-containing protein" evidence="1">
    <location>
        <begin position="17"/>
        <end position="97"/>
    </location>
</feature>
<gene>
    <name evidence="2" type="ORF">NKR19_g1778</name>
</gene>
<evidence type="ECO:0000256" key="1">
    <source>
        <dbReference type="SAM" id="SignalP"/>
    </source>
</evidence>
<proteinExistence type="predicted"/>
<dbReference type="EMBL" id="JANBVN010000017">
    <property type="protein sequence ID" value="KAJ9161870.1"/>
    <property type="molecule type" value="Genomic_DNA"/>
</dbReference>
<protein>
    <recommendedName>
        <fullName evidence="4">Extracellular membrane protein CFEM domain-containing protein</fullName>
    </recommendedName>
</protein>
<dbReference type="AlphaFoldDB" id="A0AA38VZN8"/>